<accession>A0A1G5SEL5</accession>
<dbReference type="Proteomes" id="UP000198729">
    <property type="component" value="Unassembled WGS sequence"/>
</dbReference>
<dbReference type="EMBL" id="FMWO01000048">
    <property type="protein sequence ID" value="SCZ85643.1"/>
    <property type="molecule type" value="Genomic_DNA"/>
</dbReference>
<keyword evidence="2" id="KW-1185">Reference proteome</keyword>
<gene>
    <name evidence="1" type="ORF">NSMM_400121</name>
</gene>
<proteinExistence type="predicted"/>
<evidence type="ECO:0000313" key="1">
    <source>
        <dbReference type="EMBL" id="SCZ85643.1"/>
    </source>
</evidence>
<name>A0A1G5SEL5_9PROT</name>
<evidence type="ECO:0000313" key="2">
    <source>
        <dbReference type="Proteomes" id="UP000198729"/>
    </source>
</evidence>
<dbReference type="AlphaFoldDB" id="A0A1G5SEL5"/>
<reference evidence="1 2" key="1">
    <citation type="submission" date="2016-10" db="EMBL/GenBank/DDBJ databases">
        <authorList>
            <person name="de Groot N.N."/>
        </authorList>
    </citation>
    <scope>NUCLEOTIDE SEQUENCE [LARGE SCALE GENOMIC DNA]</scope>
    <source>
        <strain evidence="1">1</strain>
    </source>
</reference>
<organism evidence="1 2">
    <name type="scientific">Nitrosomonas mobilis</name>
    <dbReference type="NCBI Taxonomy" id="51642"/>
    <lineage>
        <taxon>Bacteria</taxon>
        <taxon>Pseudomonadati</taxon>
        <taxon>Pseudomonadota</taxon>
        <taxon>Betaproteobacteria</taxon>
        <taxon>Nitrosomonadales</taxon>
        <taxon>Nitrosomonadaceae</taxon>
        <taxon>Nitrosomonas</taxon>
    </lineage>
</organism>
<protein>
    <submittedName>
        <fullName evidence="1">Uncharacterized protein</fullName>
    </submittedName>
</protein>
<sequence>MPDWTEVERLVRLDMSPEQAARRLAWESVLQISHETDLLAHLCKHAPDKYGGLWIG</sequence>